<dbReference type="PROSITE" id="PS00041">
    <property type="entry name" value="HTH_ARAC_FAMILY_1"/>
    <property type="match status" value="1"/>
</dbReference>
<dbReference type="AlphaFoldDB" id="A0A1H3DHA6"/>
<dbReference type="GO" id="GO:0003700">
    <property type="term" value="F:DNA-binding transcription factor activity"/>
    <property type="evidence" value="ECO:0007669"/>
    <property type="project" value="InterPro"/>
</dbReference>
<name>A0A1H3DHA6_9GAMM</name>
<organism evidence="6 7">
    <name type="scientific">Aidingimonas halophila</name>
    <dbReference type="NCBI Taxonomy" id="574349"/>
    <lineage>
        <taxon>Bacteria</taxon>
        <taxon>Pseudomonadati</taxon>
        <taxon>Pseudomonadota</taxon>
        <taxon>Gammaproteobacteria</taxon>
        <taxon>Oceanospirillales</taxon>
        <taxon>Halomonadaceae</taxon>
        <taxon>Aidingimonas</taxon>
    </lineage>
</organism>
<reference evidence="6 7" key="1">
    <citation type="submission" date="2016-10" db="EMBL/GenBank/DDBJ databases">
        <authorList>
            <person name="de Groot N.N."/>
        </authorList>
    </citation>
    <scope>NUCLEOTIDE SEQUENCE [LARGE SCALE GENOMIC DNA]</scope>
    <source>
        <strain evidence="6 7">DSM 19219</strain>
    </source>
</reference>
<proteinExistence type="predicted"/>
<protein>
    <submittedName>
        <fullName evidence="6">Transcriptional regulator, AraC family with amidase-like domain</fullName>
    </submittedName>
</protein>
<dbReference type="OrthoDB" id="9803764at2"/>
<keyword evidence="7" id="KW-1185">Reference proteome</keyword>
<keyword evidence="2" id="KW-0238">DNA-binding</keyword>
<dbReference type="EMBL" id="FNNI01000006">
    <property type="protein sequence ID" value="SDX65795.1"/>
    <property type="molecule type" value="Genomic_DNA"/>
</dbReference>
<dbReference type="PRINTS" id="PR00032">
    <property type="entry name" value="HTHARAC"/>
</dbReference>
<dbReference type="Proteomes" id="UP000198500">
    <property type="component" value="Unassembled WGS sequence"/>
</dbReference>
<dbReference type="PROSITE" id="PS01124">
    <property type="entry name" value="HTH_ARAC_FAMILY_2"/>
    <property type="match status" value="1"/>
</dbReference>
<evidence type="ECO:0000256" key="2">
    <source>
        <dbReference type="ARBA" id="ARBA00023125"/>
    </source>
</evidence>
<sequence length="340" mass="37969">MTAPTSARRRTPSPERIGILLMPQFSFAGLGALLDPLFIINWLAQEPRFQWQLLGSDASIAASNGVPLSVDTDWPAPTELDSVFVLASFETKTHTGDKRIAMWLRHCAAAGVELGGIEMGTEVLAAAGVLDDQRVAVHWDNLEGFRELYPRIQATSDLYTIAGQRLSCAGGTAVLDMVLAWLTPRVESPYMEELRNHLLERRQRKGDTEQLAAAPEHHVETSAQLRKVIRAMRRTIENPLPAPELAALVGLSARQLERRFKAELGVTPIRYYLWLRINRAHRLLQQTDLSVAEVASCAGFGSLEHFSRAYRKFFGCAPSDDRLQSRDAPVLPVRYLPHQR</sequence>
<dbReference type="InterPro" id="IPR018062">
    <property type="entry name" value="HTH_AraC-typ_CS"/>
</dbReference>
<dbReference type="STRING" id="574349.SAMN05443545_106292"/>
<feature type="domain" description="HTH araC/xylS-type" evidence="5">
    <location>
        <begin position="226"/>
        <end position="324"/>
    </location>
</feature>
<dbReference type="Pfam" id="PF12833">
    <property type="entry name" value="HTH_18"/>
    <property type="match status" value="1"/>
</dbReference>
<evidence type="ECO:0000256" key="1">
    <source>
        <dbReference type="ARBA" id="ARBA00023015"/>
    </source>
</evidence>
<dbReference type="InterPro" id="IPR020449">
    <property type="entry name" value="Tscrpt_reg_AraC-type_HTH"/>
</dbReference>
<gene>
    <name evidence="6" type="ORF">SAMN05443545_106292</name>
</gene>
<evidence type="ECO:0000256" key="3">
    <source>
        <dbReference type="ARBA" id="ARBA00023163"/>
    </source>
</evidence>
<evidence type="ECO:0000256" key="4">
    <source>
        <dbReference type="SAM" id="Phobius"/>
    </source>
</evidence>
<keyword evidence="4" id="KW-0812">Transmembrane</keyword>
<dbReference type="SMART" id="SM00342">
    <property type="entry name" value="HTH_ARAC"/>
    <property type="match status" value="1"/>
</dbReference>
<dbReference type="SUPFAM" id="SSF46689">
    <property type="entry name" value="Homeodomain-like"/>
    <property type="match status" value="2"/>
</dbReference>
<dbReference type="Gene3D" id="3.40.50.880">
    <property type="match status" value="1"/>
</dbReference>
<dbReference type="PANTHER" id="PTHR46796">
    <property type="entry name" value="HTH-TYPE TRANSCRIPTIONAL ACTIVATOR RHAS-RELATED"/>
    <property type="match status" value="1"/>
</dbReference>
<evidence type="ECO:0000313" key="6">
    <source>
        <dbReference type="EMBL" id="SDX65795.1"/>
    </source>
</evidence>
<dbReference type="InterPro" id="IPR018060">
    <property type="entry name" value="HTH_AraC"/>
</dbReference>
<keyword evidence="4" id="KW-0472">Membrane</keyword>
<dbReference type="InterPro" id="IPR029062">
    <property type="entry name" value="Class_I_gatase-like"/>
</dbReference>
<dbReference type="InterPro" id="IPR009057">
    <property type="entry name" value="Homeodomain-like_sf"/>
</dbReference>
<dbReference type="InterPro" id="IPR050204">
    <property type="entry name" value="AraC_XylS_family_regulators"/>
</dbReference>
<dbReference type="CDD" id="cd03136">
    <property type="entry name" value="GATase1_AraC_ArgR_like"/>
    <property type="match status" value="1"/>
</dbReference>
<keyword evidence="4" id="KW-1133">Transmembrane helix</keyword>
<feature type="transmembrane region" description="Helical" evidence="4">
    <location>
        <begin position="21"/>
        <end position="44"/>
    </location>
</feature>
<dbReference type="SUPFAM" id="SSF52317">
    <property type="entry name" value="Class I glutamine amidotransferase-like"/>
    <property type="match status" value="1"/>
</dbReference>
<keyword evidence="1" id="KW-0805">Transcription regulation</keyword>
<keyword evidence="3" id="KW-0804">Transcription</keyword>
<evidence type="ECO:0000313" key="7">
    <source>
        <dbReference type="Proteomes" id="UP000198500"/>
    </source>
</evidence>
<dbReference type="GO" id="GO:0043565">
    <property type="term" value="F:sequence-specific DNA binding"/>
    <property type="evidence" value="ECO:0007669"/>
    <property type="project" value="InterPro"/>
</dbReference>
<evidence type="ECO:0000259" key="5">
    <source>
        <dbReference type="PROSITE" id="PS01124"/>
    </source>
</evidence>
<dbReference type="Gene3D" id="1.10.10.60">
    <property type="entry name" value="Homeodomain-like"/>
    <property type="match status" value="1"/>
</dbReference>
<accession>A0A1H3DHA6</accession>
<dbReference type="RefSeq" id="WP_092570509.1">
    <property type="nucleotide sequence ID" value="NZ_BMXH01000005.1"/>
</dbReference>